<evidence type="ECO:0000259" key="1">
    <source>
        <dbReference type="Pfam" id="PF13601"/>
    </source>
</evidence>
<dbReference type="Pfam" id="PF13601">
    <property type="entry name" value="HTH_34"/>
    <property type="match status" value="1"/>
</dbReference>
<evidence type="ECO:0000313" key="2">
    <source>
        <dbReference type="EMBL" id="QWZ06532.1"/>
    </source>
</evidence>
<protein>
    <submittedName>
        <fullName evidence="2">Transcriptional regulator</fullName>
    </submittedName>
</protein>
<dbReference type="RefSeq" id="WP_216937513.1">
    <property type="nucleotide sequence ID" value="NZ_CP077062.1"/>
</dbReference>
<sequence length="101" mass="10862">MSLDRLDPVIHAPKRLATMAVLAHATSSDFSFLREHLGVSDSDLSKQMAALEKAGYVAVTKSSRGRGGVTTYRITRAGAAAYRRHVQALRDIVGAPTDVQP</sequence>
<dbReference type="PANTHER" id="PTHR37318">
    <property type="entry name" value="BSL7504 PROTEIN"/>
    <property type="match status" value="1"/>
</dbReference>
<dbReference type="PANTHER" id="PTHR37318:SF1">
    <property type="entry name" value="BSL7504 PROTEIN"/>
    <property type="match status" value="1"/>
</dbReference>
<keyword evidence="3" id="KW-1185">Reference proteome</keyword>
<dbReference type="KEGG" id="nps:KRR39_13195"/>
<accession>A0A975XYL9</accession>
<dbReference type="AlphaFoldDB" id="A0A975XYL9"/>
<organism evidence="2 3">
    <name type="scientific">Nocardioides panacis</name>
    <dbReference type="NCBI Taxonomy" id="2849501"/>
    <lineage>
        <taxon>Bacteria</taxon>
        <taxon>Bacillati</taxon>
        <taxon>Actinomycetota</taxon>
        <taxon>Actinomycetes</taxon>
        <taxon>Propionibacteriales</taxon>
        <taxon>Nocardioidaceae</taxon>
        <taxon>Nocardioides</taxon>
    </lineage>
</organism>
<proteinExistence type="predicted"/>
<dbReference type="EMBL" id="CP077062">
    <property type="protein sequence ID" value="QWZ06532.1"/>
    <property type="molecule type" value="Genomic_DNA"/>
</dbReference>
<gene>
    <name evidence="2" type="ORF">KRR39_13195</name>
</gene>
<dbReference type="InterPro" id="IPR027395">
    <property type="entry name" value="WH_DNA-bd_dom"/>
</dbReference>
<dbReference type="Proteomes" id="UP000683575">
    <property type="component" value="Chromosome"/>
</dbReference>
<reference evidence="2" key="1">
    <citation type="submission" date="2021-06" db="EMBL/GenBank/DDBJ databases">
        <title>Complete genome sequence of Nocardioides sp. G188.</title>
        <authorList>
            <person name="Im W.-T."/>
        </authorList>
    </citation>
    <scope>NUCLEOTIDE SEQUENCE</scope>
    <source>
        <strain evidence="2">G188</strain>
    </source>
</reference>
<feature type="domain" description="Winged helix DNA-binding" evidence="1">
    <location>
        <begin position="15"/>
        <end position="93"/>
    </location>
</feature>
<name>A0A975XYL9_9ACTN</name>
<evidence type="ECO:0000313" key="3">
    <source>
        <dbReference type="Proteomes" id="UP000683575"/>
    </source>
</evidence>